<gene>
    <name evidence="3" type="ORF">JOE42_001346</name>
</gene>
<comment type="caution">
    <text evidence="3">The sequence shown here is derived from an EMBL/GenBank/DDBJ whole genome shotgun (WGS) entry which is preliminary data.</text>
</comment>
<feature type="signal peptide" evidence="2">
    <location>
        <begin position="1"/>
        <end position="31"/>
    </location>
</feature>
<dbReference type="Gene3D" id="2.130.10.10">
    <property type="entry name" value="YVTN repeat-like/Quinoprotein amine dehydrogenase"/>
    <property type="match status" value="1"/>
</dbReference>
<keyword evidence="4" id="KW-1185">Reference proteome</keyword>
<dbReference type="EMBL" id="JAFBBK010000001">
    <property type="protein sequence ID" value="MBM7414613.1"/>
    <property type="molecule type" value="Genomic_DNA"/>
</dbReference>
<feature type="region of interest" description="Disordered" evidence="1">
    <location>
        <begin position="34"/>
        <end position="69"/>
    </location>
</feature>
<evidence type="ECO:0000313" key="4">
    <source>
        <dbReference type="Proteomes" id="UP000703038"/>
    </source>
</evidence>
<evidence type="ECO:0008006" key="5">
    <source>
        <dbReference type="Google" id="ProtNLM"/>
    </source>
</evidence>
<evidence type="ECO:0000256" key="1">
    <source>
        <dbReference type="SAM" id="MobiDB-lite"/>
    </source>
</evidence>
<name>A0ABS2KRN0_9NOCA</name>
<evidence type="ECO:0000256" key="2">
    <source>
        <dbReference type="SAM" id="SignalP"/>
    </source>
</evidence>
<dbReference type="PROSITE" id="PS51257">
    <property type="entry name" value="PROKAR_LIPOPROTEIN"/>
    <property type="match status" value="1"/>
</dbReference>
<dbReference type="Proteomes" id="UP000703038">
    <property type="component" value="Unassembled WGS sequence"/>
</dbReference>
<feature type="region of interest" description="Disordered" evidence="1">
    <location>
        <begin position="104"/>
        <end position="124"/>
    </location>
</feature>
<sequence>MAPRSTSAHPARRSTTRFALLGLALVTTVTAGCANSDDPEQLNTREPEVAAVSPETTVTPAGVTADPRFGGPATVDGLAIEPRDRIAGILVDDGTTLLLTPLDSEEDPRSVRLSAPGSSVSAGRDGELLVTTSSGISRVEARSGETTDIAVDGGAASVTPWDDGYAVGTPTGIVVITGADGSVESTVTGQASVDGLVRTGDDLVSLDTRQTSVTSVNVGAERLGAALRAGDGATRMTGCADGAVVVADTTDDELLVFTGDPDLIMRQRYPVAGSPFAVACEDDGTVWVTATALNEVVGFDITSGIPVETARFPTVRQPDSLAVDSQSGELFVGSNSGAGVQVIPTRA</sequence>
<feature type="chain" id="PRO_5045048407" description="Streptogramin lyase" evidence="2">
    <location>
        <begin position="32"/>
        <end position="347"/>
    </location>
</feature>
<reference evidence="3 4" key="1">
    <citation type="submission" date="2021-01" db="EMBL/GenBank/DDBJ databases">
        <title>Genomics of switchgrass bacterial isolates.</title>
        <authorList>
            <person name="Shade A."/>
        </authorList>
    </citation>
    <scope>NUCLEOTIDE SEQUENCE [LARGE SCALE GENOMIC DNA]</scope>
    <source>
        <strain evidence="3 4">PvP111</strain>
    </source>
</reference>
<dbReference type="RefSeq" id="WP_204867460.1">
    <property type="nucleotide sequence ID" value="NZ_JAFBBK010000001.1"/>
</dbReference>
<organism evidence="3 4">
    <name type="scientific">Rhodococcoides corynebacterioides</name>
    <dbReference type="NCBI Taxonomy" id="53972"/>
    <lineage>
        <taxon>Bacteria</taxon>
        <taxon>Bacillati</taxon>
        <taxon>Actinomycetota</taxon>
        <taxon>Actinomycetes</taxon>
        <taxon>Mycobacteriales</taxon>
        <taxon>Nocardiaceae</taxon>
        <taxon>Rhodococcoides</taxon>
    </lineage>
</organism>
<accession>A0ABS2KRN0</accession>
<dbReference type="SUPFAM" id="SSF63829">
    <property type="entry name" value="Calcium-dependent phosphotriesterase"/>
    <property type="match status" value="1"/>
</dbReference>
<proteinExistence type="predicted"/>
<evidence type="ECO:0000313" key="3">
    <source>
        <dbReference type="EMBL" id="MBM7414613.1"/>
    </source>
</evidence>
<keyword evidence="2" id="KW-0732">Signal</keyword>
<dbReference type="InterPro" id="IPR015943">
    <property type="entry name" value="WD40/YVTN_repeat-like_dom_sf"/>
</dbReference>
<protein>
    <recommendedName>
        <fullName evidence="5">Streptogramin lyase</fullName>
    </recommendedName>
</protein>